<organism evidence="1 2">
    <name type="scientific">Gymnopus androsaceus JB14</name>
    <dbReference type="NCBI Taxonomy" id="1447944"/>
    <lineage>
        <taxon>Eukaryota</taxon>
        <taxon>Fungi</taxon>
        <taxon>Dikarya</taxon>
        <taxon>Basidiomycota</taxon>
        <taxon>Agaricomycotina</taxon>
        <taxon>Agaricomycetes</taxon>
        <taxon>Agaricomycetidae</taxon>
        <taxon>Agaricales</taxon>
        <taxon>Marasmiineae</taxon>
        <taxon>Omphalotaceae</taxon>
        <taxon>Gymnopus</taxon>
    </lineage>
</organism>
<keyword evidence="2" id="KW-1185">Reference proteome</keyword>
<dbReference type="AlphaFoldDB" id="A0A6A4HUQ3"/>
<gene>
    <name evidence="1" type="ORF">BT96DRAFT_919315</name>
</gene>
<protein>
    <submittedName>
        <fullName evidence="1">Uncharacterized protein</fullName>
    </submittedName>
</protein>
<dbReference type="EMBL" id="ML769454">
    <property type="protein sequence ID" value="KAE9400644.1"/>
    <property type="molecule type" value="Genomic_DNA"/>
</dbReference>
<proteinExistence type="predicted"/>
<dbReference type="OrthoDB" id="10637607at2759"/>
<dbReference type="Proteomes" id="UP000799118">
    <property type="component" value="Unassembled WGS sequence"/>
</dbReference>
<name>A0A6A4HUQ3_9AGAR</name>
<evidence type="ECO:0000313" key="1">
    <source>
        <dbReference type="EMBL" id="KAE9400644.1"/>
    </source>
</evidence>
<accession>A0A6A4HUQ3</accession>
<sequence length="316" mass="35052">MSPLKSKSEASKDHDSETRKMQTMILSVNDSFYVVPFWFFYEHTPVFKASEGLGRLPVSTVVNSDVARPGLEERGVVYNDKDYDIENSSISQSDAHPSEISLESNYGSSSSASSLISPQQCVPEAATQTVGHPNAILDPVFDGIYRIVLPPGTSIVHFELFLKVIKPLSAPIPAPVPILKLDEWLVVYRLAAAWGISCIRSLALSKIISRYRDNSRAQQNRPKEDICDGSVESTVMQKTRHITGIGRSSCLSPEWSYQSEPMKKITDDSKSSKAVYIKQWARDIPAFNSYLSLAIALSGKSNEFRKLICVNWSRGG</sequence>
<evidence type="ECO:0000313" key="2">
    <source>
        <dbReference type="Proteomes" id="UP000799118"/>
    </source>
</evidence>
<reference evidence="1" key="1">
    <citation type="journal article" date="2019" name="Environ. Microbiol.">
        <title>Fungal ecological strategies reflected in gene transcription - a case study of two litter decomposers.</title>
        <authorList>
            <person name="Barbi F."/>
            <person name="Kohler A."/>
            <person name="Barry K."/>
            <person name="Baskaran P."/>
            <person name="Daum C."/>
            <person name="Fauchery L."/>
            <person name="Ihrmark K."/>
            <person name="Kuo A."/>
            <person name="LaButti K."/>
            <person name="Lipzen A."/>
            <person name="Morin E."/>
            <person name="Grigoriev I.V."/>
            <person name="Henrissat B."/>
            <person name="Lindahl B."/>
            <person name="Martin F."/>
        </authorList>
    </citation>
    <scope>NUCLEOTIDE SEQUENCE</scope>
    <source>
        <strain evidence="1">JB14</strain>
    </source>
</reference>